<evidence type="ECO:0000313" key="2">
    <source>
        <dbReference type="Proteomes" id="UP000054721"/>
    </source>
</evidence>
<dbReference type="Proteomes" id="UP000054721">
    <property type="component" value="Unassembled WGS sequence"/>
</dbReference>
<proteinExistence type="predicted"/>
<gene>
    <name evidence="1" type="ORF">T02_8398</name>
</gene>
<keyword evidence="2" id="KW-1185">Reference proteome</keyword>
<organism evidence="1 2">
    <name type="scientific">Trichinella nativa</name>
    <dbReference type="NCBI Taxonomy" id="6335"/>
    <lineage>
        <taxon>Eukaryota</taxon>
        <taxon>Metazoa</taxon>
        <taxon>Ecdysozoa</taxon>
        <taxon>Nematoda</taxon>
        <taxon>Enoplea</taxon>
        <taxon>Dorylaimia</taxon>
        <taxon>Trichinellida</taxon>
        <taxon>Trichinellidae</taxon>
        <taxon>Trichinella</taxon>
    </lineage>
</organism>
<evidence type="ECO:0000313" key="1">
    <source>
        <dbReference type="EMBL" id="KRZ46711.1"/>
    </source>
</evidence>
<reference evidence="1 2" key="1">
    <citation type="submission" date="2015-05" db="EMBL/GenBank/DDBJ databases">
        <title>Evolution of Trichinella species and genotypes.</title>
        <authorList>
            <person name="Korhonen P.K."/>
            <person name="Edoardo P."/>
            <person name="Giuseppe L.R."/>
            <person name="Gasser R.B."/>
        </authorList>
    </citation>
    <scope>NUCLEOTIDE SEQUENCE [LARGE SCALE GENOMIC DNA]</scope>
    <source>
        <strain evidence="1">ISS10</strain>
    </source>
</reference>
<sequence length="41" mass="4654">MLTVGPGVWHKTLKNVGNEKCTLTWNMARKLKNLKNEKGTL</sequence>
<name>A0A0V1KHJ8_9BILA</name>
<comment type="caution">
    <text evidence="1">The sequence shown here is derived from an EMBL/GenBank/DDBJ whole genome shotgun (WGS) entry which is preliminary data.</text>
</comment>
<dbReference type="AlphaFoldDB" id="A0A0V1KHJ8"/>
<protein>
    <submittedName>
        <fullName evidence="1">Uncharacterized protein</fullName>
    </submittedName>
</protein>
<dbReference type="EMBL" id="JYDW01002431">
    <property type="protein sequence ID" value="KRZ46711.1"/>
    <property type="molecule type" value="Genomic_DNA"/>
</dbReference>
<accession>A0A0V1KHJ8</accession>